<dbReference type="SUPFAM" id="SSF52540">
    <property type="entry name" value="P-loop containing nucleoside triphosphate hydrolases"/>
    <property type="match status" value="1"/>
</dbReference>
<evidence type="ECO:0000256" key="1">
    <source>
        <dbReference type="ARBA" id="ARBA00006611"/>
    </source>
</evidence>
<dbReference type="GO" id="GO:0005524">
    <property type="term" value="F:ATP binding"/>
    <property type="evidence" value="ECO:0007669"/>
    <property type="project" value="InterPro"/>
</dbReference>
<dbReference type="PANTHER" id="PTHR30486">
    <property type="entry name" value="TWITCHING MOTILITY PROTEIN PILT"/>
    <property type="match status" value="1"/>
</dbReference>
<accession>A0A4Z0C3K7</accession>
<dbReference type="Proteomes" id="UP000297564">
    <property type="component" value="Unassembled WGS sequence"/>
</dbReference>
<dbReference type="GO" id="GO:0016887">
    <property type="term" value="F:ATP hydrolysis activity"/>
    <property type="evidence" value="ECO:0007669"/>
    <property type="project" value="InterPro"/>
</dbReference>
<protein>
    <submittedName>
        <fullName evidence="3">PilT/PilU family type 4a pilus ATPase</fullName>
    </submittedName>
</protein>
<proteinExistence type="inferred from homology"/>
<dbReference type="Pfam" id="PF00437">
    <property type="entry name" value="T2SSE"/>
    <property type="match status" value="1"/>
</dbReference>
<evidence type="ECO:0000313" key="3">
    <source>
        <dbReference type="EMBL" id="TFZ05050.1"/>
    </source>
</evidence>
<dbReference type="InterPro" id="IPR050921">
    <property type="entry name" value="T4SS_GSP_E_ATPase"/>
</dbReference>
<comment type="similarity">
    <text evidence="1">Belongs to the GSP E family.</text>
</comment>
<feature type="domain" description="Bacterial type II secretion system protein E" evidence="2">
    <location>
        <begin position="184"/>
        <end position="198"/>
    </location>
</feature>
<dbReference type="InterPro" id="IPR001482">
    <property type="entry name" value="T2SS/T4SS_dom"/>
</dbReference>
<keyword evidence="4" id="KW-1185">Reference proteome</keyword>
<dbReference type="AlphaFoldDB" id="A0A4Z0C3K7"/>
<dbReference type="Gene3D" id="3.30.450.90">
    <property type="match status" value="1"/>
</dbReference>
<dbReference type="PANTHER" id="PTHR30486:SF12">
    <property type="entry name" value="TYPE IV PILUS ATPASE PILU"/>
    <property type="match status" value="1"/>
</dbReference>
<name>A0A4Z0C3K7_9BURK</name>
<dbReference type="PROSITE" id="PS00662">
    <property type="entry name" value="T2SP_E"/>
    <property type="match status" value="1"/>
</dbReference>
<dbReference type="Gene3D" id="3.40.50.300">
    <property type="entry name" value="P-loop containing nucleotide triphosphate hydrolases"/>
    <property type="match status" value="1"/>
</dbReference>
<dbReference type="EMBL" id="SMLL01000001">
    <property type="protein sequence ID" value="TFZ05050.1"/>
    <property type="molecule type" value="Genomic_DNA"/>
</dbReference>
<dbReference type="NCBIfam" id="TIGR01420">
    <property type="entry name" value="pilT_fam"/>
    <property type="match status" value="1"/>
</dbReference>
<dbReference type="InterPro" id="IPR006321">
    <property type="entry name" value="PilT/PilU"/>
</dbReference>
<comment type="caution">
    <text evidence="3">The sequence shown here is derived from an EMBL/GenBank/DDBJ whole genome shotgun (WGS) entry which is preliminary data.</text>
</comment>
<organism evidence="3 4">
    <name type="scientific">Ramlibacter rhizophilus</name>
    <dbReference type="NCBI Taxonomy" id="1781167"/>
    <lineage>
        <taxon>Bacteria</taxon>
        <taxon>Pseudomonadati</taxon>
        <taxon>Pseudomonadota</taxon>
        <taxon>Betaproteobacteria</taxon>
        <taxon>Burkholderiales</taxon>
        <taxon>Comamonadaceae</taxon>
        <taxon>Ramlibacter</taxon>
    </lineage>
</organism>
<evidence type="ECO:0000313" key="4">
    <source>
        <dbReference type="Proteomes" id="UP000297564"/>
    </source>
</evidence>
<gene>
    <name evidence="3" type="ORF">EZ242_00205</name>
</gene>
<dbReference type="OrthoDB" id="5790493at2"/>
<evidence type="ECO:0000259" key="2">
    <source>
        <dbReference type="PROSITE" id="PS00662"/>
    </source>
</evidence>
<reference evidence="3 4" key="1">
    <citation type="submission" date="2019-03" db="EMBL/GenBank/DDBJ databases">
        <title>Ramlibacter rhizophilus CCTCC AB2015357, whole genome shotgun sequence.</title>
        <authorList>
            <person name="Zhang X."/>
            <person name="Feng G."/>
            <person name="Zhu H."/>
        </authorList>
    </citation>
    <scope>NUCLEOTIDE SEQUENCE [LARGE SCALE GENOMIC DNA]</scope>
    <source>
        <strain evidence="3 4">CCTCC AB2015357</strain>
    </source>
</reference>
<dbReference type="CDD" id="cd01131">
    <property type="entry name" value="PilT"/>
    <property type="match status" value="1"/>
</dbReference>
<dbReference type="InterPro" id="IPR027417">
    <property type="entry name" value="P-loop_NTPase"/>
</dbReference>
<sequence length="362" mass="40035">MVRVDASDLFMTVGAHPTVKIQGRMHAVGSATLASGAVKRLAYSAMSDNQRRDFERDLECDLALTVNGLGRFRFNVYVQRGEVSMVVRHVKSQIPSVGELRLPAIVERLAMLRQGLVLVVGSAGSGKSTTLAAMLEHRNRTAAGHILTVEDPIEFIHEHGKCIVDQREVGLDTRSFSEALRRALREAPDVIMIGEIRDEETMRHALHYAETGHLCVSTLHANNANQAIERVINFFPETGRRQILMDLSLNLKGVVAQRLVQGTAGRRVPATEVMLLSAYISELIQKGEVDELKAVIAKSNEVGMHSFDQSLHDLYQRGDITLEEALEHADSKTDLSLRVRLHAGVTMEAPPNLSSLRKRRSA</sequence>